<organism evidence="1 2">
    <name type="scientific">Thalassiosira oceanica</name>
    <name type="common">Marine diatom</name>
    <dbReference type="NCBI Taxonomy" id="159749"/>
    <lineage>
        <taxon>Eukaryota</taxon>
        <taxon>Sar</taxon>
        <taxon>Stramenopiles</taxon>
        <taxon>Ochrophyta</taxon>
        <taxon>Bacillariophyta</taxon>
        <taxon>Coscinodiscophyceae</taxon>
        <taxon>Thalassiosirophycidae</taxon>
        <taxon>Thalassiosirales</taxon>
        <taxon>Thalassiosiraceae</taxon>
        <taxon>Thalassiosira</taxon>
    </lineage>
</organism>
<comment type="caution">
    <text evidence="1">The sequence shown here is derived from an EMBL/GenBank/DDBJ whole genome shotgun (WGS) entry which is preliminary data.</text>
</comment>
<dbReference type="SUPFAM" id="SSF52047">
    <property type="entry name" value="RNI-like"/>
    <property type="match status" value="1"/>
</dbReference>
<sequence length="290" mass="31984">CRAGCAPSSPQAIESQIRWLRQRWHTQILDVGHGVTSVGFGKVVLSNEEWKAICNAIRTRNVEQTSIMDYFKLTECFGGGMSDEALKDILTSNAVEVGLESNGLSSREVPVIAQHLNSNSSLARLYLCGNLFNDKDAAALANALSSNTNLRVLSIEQNSIGKEGRLVFLRAIFDISSLASCAASNHTCQVVGLEQDISDLNCYVEVAYNKWDKIFAMLALSSDDSFMNTALLNGVQATLMPVLLHRSNDQFEECNSQITDLYLELTDTERCKQHDVWDNLGCTKATELHV</sequence>
<dbReference type="PANTHER" id="PTHR24114:SF2">
    <property type="entry name" value="F-BOX DOMAIN-CONTAINING PROTEIN-RELATED"/>
    <property type="match status" value="1"/>
</dbReference>
<dbReference type="Gene3D" id="3.80.10.10">
    <property type="entry name" value="Ribonuclease Inhibitor"/>
    <property type="match status" value="1"/>
</dbReference>
<evidence type="ECO:0000313" key="2">
    <source>
        <dbReference type="Proteomes" id="UP000266841"/>
    </source>
</evidence>
<dbReference type="OrthoDB" id="188902at2759"/>
<dbReference type="PANTHER" id="PTHR24114">
    <property type="entry name" value="LEUCINE RICH REPEAT FAMILY PROTEIN"/>
    <property type="match status" value="1"/>
</dbReference>
<reference evidence="1 2" key="1">
    <citation type="journal article" date="2012" name="Genome Biol.">
        <title>Genome and low-iron response of an oceanic diatom adapted to chronic iron limitation.</title>
        <authorList>
            <person name="Lommer M."/>
            <person name="Specht M."/>
            <person name="Roy A.S."/>
            <person name="Kraemer L."/>
            <person name="Andreson R."/>
            <person name="Gutowska M.A."/>
            <person name="Wolf J."/>
            <person name="Bergner S.V."/>
            <person name="Schilhabel M.B."/>
            <person name="Klostermeier U.C."/>
            <person name="Beiko R.G."/>
            <person name="Rosenstiel P."/>
            <person name="Hippler M."/>
            <person name="Laroche J."/>
        </authorList>
    </citation>
    <scope>NUCLEOTIDE SEQUENCE [LARGE SCALE GENOMIC DNA]</scope>
    <source>
        <strain evidence="1 2">CCMP1005</strain>
    </source>
</reference>
<dbReference type="Proteomes" id="UP000266841">
    <property type="component" value="Unassembled WGS sequence"/>
</dbReference>
<keyword evidence="2" id="KW-1185">Reference proteome</keyword>
<dbReference type="EMBL" id="AGNL01008902">
    <property type="protein sequence ID" value="EJK70193.1"/>
    <property type="molecule type" value="Genomic_DNA"/>
</dbReference>
<name>K0SV05_THAOC</name>
<dbReference type="InterPro" id="IPR052394">
    <property type="entry name" value="LRR-containing"/>
</dbReference>
<evidence type="ECO:0000313" key="1">
    <source>
        <dbReference type="EMBL" id="EJK70193.1"/>
    </source>
</evidence>
<feature type="non-terminal residue" evidence="1">
    <location>
        <position position="1"/>
    </location>
</feature>
<gene>
    <name evidence="1" type="ORF">THAOC_08468</name>
</gene>
<protein>
    <submittedName>
        <fullName evidence="1">Uncharacterized protein</fullName>
    </submittedName>
</protein>
<proteinExistence type="predicted"/>
<dbReference type="AlphaFoldDB" id="K0SV05"/>
<dbReference type="InterPro" id="IPR032675">
    <property type="entry name" value="LRR_dom_sf"/>
</dbReference>
<dbReference type="SMART" id="SM00368">
    <property type="entry name" value="LRR_RI"/>
    <property type="match status" value="2"/>
</dbReference>
<accession>K0SV05</accession>